<dbReference type="InterPro" id="IPR004013">
    <property type="entry name" value="PHP_dom"/>
</dbReference>
<sequence length="270" mass="29908">MPVIDLHTHSKFSDGTSKPSEVVVAAVKKGVKLYALTDHDTIEGVPQAKEKAQSYKMNFVTGVEISTNEDEHLHFLGYKIKEDCADFKSFLKENSEKRVFRIKKIIKQLQAAGLDITQEDVFSRAKTIVSRAHVADALKAKRIVAARQEGFRRYLVPGAVGYVPSLGVSVVEAIRKIRSAGGLAVIAHPGLVKEKWDFKKWTDAGLNGIEVFYPSHNTAMIQELLSVSREYGLFVTAGSDHHGPASGRTPKVGMEIPDMYYDKLLESFGF</sequence>
<dbReference type="PANTHER" id="PTHR42924">
    <property type="entry name" value="EXONUCLEASE"/>
    <property type="match status" value="1"/>
</dbReference>
<dbReference type="Gene3D" id="1.10.150.650">
    <property type="match status" value="1"/>
</dbReference>
<keyword evidence="3" id="KW-1185">Reference proteome</keyword>
<evidence type="ECO:0000313" key="3">
    <source>
        <dbReference type="Proteomes" id="UP000001029"/>
    </source>
</evidence>
<dbReference type="CDD" id="cd07438">
    <property type="entry name" value="PHP_HisPPase_AMP"/>
    <property type="match status" value="1"/>
</dbReference>
<evidence type="ECO:0000313" key="2">
    <source>
        <dbReference type="EMBL" id="ACC97823.1"/>
    </source>
</evidence>
<accession>B2KB64</accession>
<gene>
    <name evidence="2" type="ordered locus">Emin_0261</name>
</gene>
<dbReference type="Gene3D" id="3.20.20.140">
    <property type="entry name" value="Metal-dependent hydrolases"/>
    <property type="match status" value="1"/>
</dbReference>
<dbReference type="InterPro" id="IPR016195">
    <property type="entry name" value="Pol/histidinol_Pase-like"/>
</dbReference>
<dbReference type="Pfam" id="PF02811">
    <property type="entry name" value="PHP"/>
    <property type="match status" value="1"/>
</dbReference>
<dbReference type="OrthoDB" id="9804333at2"/>
<dbReference type="SMART" id="SM00481">
    <property type="entry name" value="POLIIIAc"/>
    <property type="match status" value="1"/>
</dbReference>
<proteinExistence type="predicted"/>
<dbReference type="KEGG" id="emi:Emin_0261"/>
<dbReference type="RefSeq" id="WP_012414438.1">
    <property type="nucleotide sequence ID" value="NC_010644.1"/>
</dbReference>
<evidence type="ECO:0000259" key="1">
    <source>
        <dbReference type="SMART" id="SM00481"/>
    </source>
</evidence>
<dbReference type="Proteomes" id="UP000001029">
    <property type="component" value="Chromosome"/>
</dbReference>
<feature type="domain" description="Polymerase/histidinol phosphatase N-terminal" evidence="1">
    <location>
        <begin position="4"/>
        <end position="69"/>
    </location>
</feature>
<dbReference type="AlphaFoldDB" id="B2KB64"/>
<dbReference type="SUPFAM" id="SSF89550">
    <property type="entry name" value="PHP domain-like"/>
    <property type="match status" value="1"/>
</dbReference>
<dbReference type="STRING" id="445932.Emin_0261"/>
<dbReference type="EMBL" id="CP001055">
    <property type="protein sequence ID" value="ACC97823.1"/>
    <property type="molecule type" value="Genomic_DNA"/>
</dbReference>
<dbReference type="GO" id="GO:0004534">
    <property type="term" value="F:5'-3' RNA exonuclease activity"/>
    <property type="evidence" value="ECO:0007669"/>
    <property type="project" value="TreeGrafter"/>
</dbReference>
<protein>
    <submittedName>
        <fullName evidence="2">Putative metal-dependent phosphoesterase</fullName>
    </submittedName>
</protein>
<name>B2KB64_ELUMP</name>
<dbReference type="InterPro" id="IPR003141">
    <property type="entry name" value="Pol/His_phosphatase_N"/>
</dbReference>
<dbReference type="HOGENOM" id="CLU_067347_1_0_0"/>
<organism evidence="2 3">
    <name type="scientific">Elusimicrobium minutum (strain Pei191)</name>
    <dbReference type="NCBI Taxonomy" id="445932"/>
    <lineage>
        <taxon>Bacteria</taxon>
        <taxon>Pseudomonadati</taxon>
        <taxon>Elusimicrobiota</taxon>
        <taxon>Elusimicrobia</taxon>
        <taxon>Elusimicrobiales</taxon>
        <taxon>Elusimicrobiaceae</taxon>
        <taxon>Elusimicrobium</taxon>
    </lineage>
</organism>
<dbReference type="InterPro" id="IPR052018">
    <property type="entry name" value="PHP_domain"/>
</dbReference>
<dbReference type="GO" id="GO:0035312">
    <property type="term" value="F:5'-3' DNA exonuclease activity"/>
    <property type="evidence" value="ECO:0007669"/>
    <property type="project" value="TreeGrafter"/>
</dbReference>
<dbReference type="PANTHER" id="PTHR42924:SF3">
    <property type="entry name" value="POLYMERASE_HISTIDINOL PHOSPHATASE N-TERMINAL DOMAIN-CONTAINING PROTEIN"/>
    <property type="match status" value="1"/>
</dbReference>
<reference evidence="2 3" key="1">
    <citation type="journal article" date="2009" name="Appl. Environ. Microbiol.">
        <title>Genomic analysis of 'Elusimicrobium minutum,' the first cultivated representative of the phylum 'Elusimicrobia' (formerly termite group 1).</title>
        <authorList>
            <person name="Herlemann D.P.R."/>
            <person name="Geissinger O."/>
            <person name="Ikeda-Ohtsubo W."/>
            <person name="Kunin V."/>
            <person name="Sun H."/>
            <person name="Lapidus A."/>
            <person name="Hugenholtz P."/>
            <person name="Brune A."/>
        </authorList>
    </citation>
    <scope>NUCLEOTIDE SEQUENCE [LARGE SCALE GENOMIC DNA]</scope>
    <source>
        <strain evidence="2 3">Pei191</strain>
    </source>
</reference>